<comment type="caution">
    <text evidence="1">The sequence shown here is derived from an EMBL/GenBank/DDBJ whole genome shotgun (WGS) entry which is preliminary data.</text>
</comment>
<reference evidence="1 2" key="1">
    <citation type="submission" date="2019-12" db="EMBL/GenBank/DDBJ databases">
        <authorList>
            <person name="Alioto T."/>
            <person name="Alioto T."/>
            <person name="Gomez Garrido J."/>
        </authorList>
    </citation>
    <scope>NUCLEOTIDE SEQUENCE [LARGE SCALE GENOMIC DNA]</scope>
</reference>
<accession>A0A8S0T5D9</accession>
<name>A0A8S0T5D9_OLEEU</name>
<evidence type="ECO:0000313" key="2">
    <source>
        <dbReference type="Proteomes" id="UP000594638"/>
    </source>
</evidence>
<dbReference type="EMBL" id="CACTIH010005693">
    <property type="protein sequence ID" value="CAA3000472.1"/>
    <property type="molecule type" value="Genomic_DNA"/>
</dbReference>
<organism evidence="1 2">
    <name type="scientific">Olea europaea subsp. europaea</name>
    <dbReference type="NCBI Taxonomy" id="158383"/>
    <lineage>
        <taxon>Eukaryota</taxon>
        <taxon>Viridiplantae</taxon>
        <taxon>Streptophyta</taxon>
        <taxon>Embryophyta</taxon>
        <taxon>Tracheophyta</taxon>
        <taxon>Spermatophyta</taxon>
        <taxon>Magnoliopsida</taxon>
        <taxon>eudicotyledons</taxon>
        <taxon>Gunneridae</taxon>
        <taxon>Pentapetalae</taxon>
        <taxon>asterids</taxon>
        <taxon>lamiids</taxon>
        <taxon>Lamiales</taxon>
        <taxon>Oleaceae</taxon>
        <taxon>Oleeae</taxon>
        <taxon>Olea</taxon>
    </lineage>
</organism>
<sequence>MEKSGGAATSVAQWDAISATTSAIGPMIALPISIPIPILSREKKIEGFLPAAVLAVTCMPLVPPIARFQRRCSGEKEIKGFIRAAKNLSFPPVDTSPSHLHGLIEKSRLVCGWNAIFD</sequence>
<gene>
    <name evidence="1" type="ORF">OLEA9_A086615</name>
</gene>
<proteinExistence type="predicted"/>
<protein>
    <submittedName>
        <fullName evidence="1">Uncharacterized protein</fullName>
    </submittedName>
</protein>
<dbReference type="AlphaFoldDB" id="A0A8S0T5D9"/>
<dbReference type="Proteomes" id="UP000594638">
    <property type="component" value="Unassembled WGS sequence"/>
</dbReference>
<evidence type="ECO:0000313" key="1">
    <source>
        <dbReference type="EMBL" id="CAA3000472.1"/>
    </source>
</evidence>
<dbReference type="Gramene" id="OE9A086615T1">
    <property type="protein sequence ID" value="OE9A086615C1"/>
    <property type="gene ID" value="OE9A086615"/>
</dbReference>
<keyword evidence="2" id="KW-1185">Reference proteome</keyword>